<proteinExistence type="predicted"/>
<evidence type="ECO:0000313" key="2">
    <source>
        <dbReference type="Proteomes" id="UP000799421"/>
    </source>
</evidence>
<gene>
    <name evidence="1" type="ORF">K470DRAFT_270881</name>
</gene>
<organism evidence="1 2">
    <name type="scientific">Piedraia hortae CBS 480.64</name>
    <dbReference type="NCBI Taxonomy" id="1314780"/>
    <lineage>
        <taxon>Eukaryota</taxon>
        <taxon>Fungi</taxon>
        <taxon>Dikarya</taxon>
        <taxon>Ascomycota</taxon>
        <taxon>Pezizomycotina</taxon>
        <taxon>Dothideomycetes</taxon>
        <taxon>Dothideomycetidae</taxon>
        <taxon>Capnodiales</taxon>
        <taxon>Piedraiaceae</taxon>
        <taxon>Piedraia</taxon>
    </lineage>
</organism>
<keyword evidence="2" id="KW-1185">Reference proteome</keyword>
<accession>A0A6A7C072</accession>
<dbReference type="AlphaFoldDB" id="A0A6A7C072"/>
<protein>
    <submittedName>
        <fullName evidence="1">Uncharacterized protein</fullName>
    </submittedName>
</protein>
<evidence type="ECO:0000313" key="1">
    <source>
        <dbReference type="EMBL" id="KAF2860148.1"/>
    </source>
</evidence>
<dbReference type="OrthoDB" id="3959920at2759"/>
<reference evidence="1" key="1">
    <citation type="journal article" date="2020" name="Stud. Mycol.">
        <title>101 Dothideomycetes genomes: a test case for predicting lifestyles and emergence of pathogens.</title>
        <authorList>
            <person name="Haridas S."/>
            <person name="Albert R."/>
            <person name="Binder M."/>
            <person name="Bloem J."/>
            <person name="Labutti K."/>
            <person name="Salamov A."/>
            <person name="Andreopoulos B."/>
            <person name="Baker S."/>
            <person name="Barry K."/>
            <person name="Bills G."/>
            <person name="Bluhm B."/>
            <person name="Cannon C."/>
            <person name="Castanera R."/>
            <person name="Culley D."/>
            <person name="Daum C."/>
            <person name="Ezra D."/>
            <person name="Gonzalez J."/>
            <person name="Henrissat B."/>
            <person name="Kuo A."/>
            <person name="Liang C."/>
            <person name="Lipzen A."/>
            <person name="Lutzoni F."/>
            <person name="Magnuson J."/>
            <person name="Mondo S."/>
            <person name="Nolan M."/>
            <person name="Ohm R."/>
            <person name="Pangilinan J."/>
            <person name="Park H.-J."/>
            <person name="Ramirez L."/>
            <person name="Alfaro M."/>
            <person name="Sun H."/>
            <person name="Tritt A."/>
            <person name="Yoshinaga Y."/>
            <person name="Zwiers L.-H."/>
            <person name="Turgeon B."/>
            <person name="Goodwin S."/>
            <person name="Spatafora J."/>
            <person name="Crous P."/>
            <person name="Grigoriev I."/>
        </authorList>
    </citation>
    <scope>NUCLEOTIDE SEQUENCE</scope>
    <source>
        <strain evidence="1">CBS 480.64</strain>
    </source>
</reference>
<dbReference type="EMBL" id="MU005984">
    <property type="protein sequence ID" value="KAF2860148.1"/>
    <property type="molecule type" value="Genomic_DNA"/>
</dbReference>
<sequence>MLHQEDKKGTSTVENKVDLVLKAIQSGKVGPAAPAMSARTVTKPLWRKVVDGTEPTATLEVRLQHNKNTTSEGKLAKIWKNIPDARAIISHACVKERDLGRAKQDDFELICHQKLVMVMGMPLTIEIDNEGVICNEAWTREASKKNAVRIEPVSWLYGTKQLEDLRRSHQTKGSIIVEVATEADQRRVVKEGMFQGALWLPVKLWDVMKSTQSFRC</sequence>
<name>A0A6A7C072_9PEZI</name>
<dbReference type="Proteomes" id="UP000799421">
    <property type="component" value="Unassembled WGS sequence"/>
</dbReference>